<dbReference type="Proteomes" id="UP001198983">
    <property type="component" value="Chromosome"/>
</dbReference>
<dbReference type="Pfam" id="PF07892">
    <property type="entry name" value="DUF1667"/>
    <property type="match status" value="1"/>
</dbReference>
<evidence type="ECO:0000313" key="1">
    <source>
        <dbReference type="EMBL" id="UEL49231.1"/>
    </source>
</evidence>
<organism evidence="1 2">
    <name type="scientific">Terrisporobacter hibernicus</name>
    <dbReference type="NCBI Taxonomy" id="2813371"/>
    <lineage>
        <taxon>Bacteria</taxon>
        <taxon>Bacillati</taxon>
        <taxon>Bacillota</taxon>
        <taxon>Clostridia</taxon>
        <taxon>Peptostreptococcales</taxon>
        <taxon>Peptostreptococcaceae</taxon>
        <taxon>Terrisporobacter</taxon>
    </lineage>
</organism>
<dbReference type="SUPFAM" id="SSF160148">
    <property type="entry name" value="CPE0013-like"/>
    <property type="match status" value="1"/>
</dbReference>
<dbReference type="RefSeq" id="WP_074919529.1">
    <property type="nucleotide sequence ID" value="NZ_CP081135.1"/>
</dbReference>
<name>A0AAX2ZJL6_9FIRM</name>
<proteinExistence type="predicted"/>
<dbReference type="InterPro" id="IPR012460">
    <property type="entry name" value="DUF1667"/>
</dbReference>
<sequence length="132" mass="14598">MKREITCIVCPKGCQMIVNNIDGQYIVEGNSCIRGAKYGVDEVTNPKRMVTTTVRLEGAYLNMLPVKTSSSVAKDLVFEVMKVLSTIKITAPVKVGDIIVKNILNTGVDIISTKTINNIYESYGKEELRKIL</sequence>
<dbReference type="AlphaFoldDB" id="A0AAX2ZJL6"/>
<evidence type="ECO:0000313" key="2">
    <source>
        <dbReference type="Proteomes" id="UP001198983"/>
    </source>
</evidence>
<dbReference type="EMBL" id="CP081135">
    <property type="protein sequence ID" value="UEL49231.1"/>
    <property type="molecule type" value="Genomic_DNA"/>
</dbReference>
<dbReference type="InterPro" id="IPR036593">
    <property type="entry name" value="CPE0013-like_sf"/>
</dbReference>
<gene>
    <name evidence="1" type="ORF">JW646_07245</name>
</gene>
<dbReference type="Gene3D" id="3.10.530.10">
    <property type="entry name" value="CPE0013-like"/>
    <property type="match status" value="1"/>
</dbReference>
<dbReference type="KEGG" id="tem:JW646_07245"/>
<dbReference type="PANTHER" id="PTHR39450">
    <property type="entry name" value="MOLYBDOPTERIN OXIDOREDUCTASE, 4FE-4S CLUSTER-BINDING SUBUNIT"/>
    <property type="match status" value="1"/>
</dbReference>
<reference evidence="1 2" key="1">
    <citation type="journal article" date="2023" name="Int. J. Syst. Evol. Microbiol.">
        <title>Terrisporobacter hibernicus sp. nov., isolated from bovine faeces in Northern Ireland.</title>
        <authorList>
            <person name="Mitchell M."/>
            <person name="Nguyen S.V."/>
            <person name="Connor M."/>
            <person name="Fairley D.J."/>
            <person name="Donoghue O."/>
            <person name="Marshall H."/>
            <person name="Koolman L."/>
            <person name="McMullan G."/>
            <person name="Schaffer K.E."/>
            <person name="McGrath J.W."/>
            <person name="Fanning S."/>
        </authorList>
    </citation>
    <scope>NUCLEOTIDE SEQUENCE [LARGE SCALE GENOMIC DNA]</scope>
    <source>
        <strain evidence="1 2">MCA3</strain>
    </source>
</reference>
<keyword evidence="2" id="KW-1185">Reference proteome</keyword>
<protein>
    <submittedName>
        <fullName evidence="1">DUF1667 domain-containing protein</fullName>
    </submittedName>
</protein>
<accession>A0AAX2ZJL6</accession>
<dbReference type="PANTHER" id="PTHR39450:SF1">
    <property type="entry name" value="DUF1667 DOMAIN-CONTAINING PROTEIN"/>
    <property type="match status" value="1"/>
</dbReference>